<evidence type="ECO:0000313" key="2">
    <source>
        <dbReference type="Proteomes" id="UP001235064"/>
    </source>
</evidence>
<gene>
    <name evidence="1" type="ORF">QSV35_14740</name>
</gene>
<keyword evidence="2" id="KW-1185">Reference proteome</keyword>
<protein>
    <recommendedName>
        <fullName evidence="3">DUF302 domain-containing protein</fullName>
    </recommendedName>
</protein>
<organism evidence="1 2">
    <name type="scientific">Microbacterium candidum</name>
    <dbReference type="NCBI Taxonomy" id="3041922"/>
    <lineage>
        <taxon>Bacteria</taxon>
        <taxon>Bacillati</taxon>
        <taxon>Actinomycetota</taxon>
        <taxon>Actinomycetes</taxon>
        <taxon>Micrococcales</taxon>
        <taxon>Microbacteriaceae</taxon>
        <taxon>Microbacterium</taxon>
    </lineage>
</organism>
<evidence type="ECO:0000313" key="1">
    <source>
        <dbReference type="EMBL" id="MDL9980595.1"/>
    </source>
</evidence>
<comment type="caution">
    <text evidence="1">The sequence shown here is derived from an EMBL/GenBank/DDBJ whole genome shotgun (WGS) entry which is preliminary data.</text>
</comment>
<name>A0ABT7N1Q2_9MICO</name>
<dbReference type="SUPFAM" id="SSF103247">
    <property type="entry name" value="TT1751-like"/>
    <property type="match status" value="1"/>
</dbReference>
<reference evidence="1 2" key="1">
    <citation type="submission" date="2023-06" db="EMBL/GenBank/DDBJ databases">
        <title>Microbacterium sp. nov., isolated from a waste landfill.</title>
        <authorList>
            <person name="Wen W."/>
        </authorList>
    </citation>
    <scope>NUCLEOTIDE SEQUENCE [LARGE SCALE GENOMIC DNA]</scope>
    <source>
        <strain evidence="1 2">ASV49</strain>
    </source>
</reference>
<dbReference type="RefSeq" id="WP_286289565.1">
    <property type="nucleotide sequence ID" value="NZ_JASXSZ010000005.1"/>
</dbReference>
<sequence>MTYDVTETDVEYAATRVQLRTNAHFASFVAAFEMAVPELTDRDAVARLAEDGDWSGFVRGLQWEAPSGFVRVGTFRPDALMRFAGSPTASAVWLVVNHGIGARLFRQDPATALYSPLRIEAHAARDAGTVIGFDLPSASFKSFGLNKLTQAGAELDRALGDLLEDLGMPRPTALRR</sequence>
<accession>A0ABT7N1Q2</accession>
<evidence type="ECO:0008006" key="3">
    <source>
        <dbReference type="Google" id="ProtNLM"/>
    </source>
</evidence>
<dbReference type="EMBL" id="JASXSZ010000005">
    <property type="protein sequence ID" value="MDL9980595.1"/>
    <property type="molecule type" value="Genomic_DNA"/>
</dbReference>
<dbReference type="InterPro" id="IPR035923">
    <property type="entry name" value="TT1751-like_sf"/>
</dbReference>
<dbReference type="Proteomes" id="UP001235064">
    <property type="component" value="Unassembled WGS sequence"/>
</dbReference>
<proteinExistence type="predicted"/>
<dbReference type="Gene3D" id="3.30.310.70">
    <property type="entry name" value="TT1751-like domain"/>
    <property type="match status" value="1"/>
</dbReference>